<evidence type="ECO:0000256" key="3">
    <source>
        <dbReference type="ARBA" id="ARBA00023157"/>
    </source>
</evidence>
<dbReference type="FunFam" id="2.40.50.40:FF:000002">
    <property type="entry name" value="C-C motif chemokine"/>
    <property type="match status" value="1"/>
</dbReference>
<dbReference type="EMBL" id="JAUPFM010000001">
    <property type="protein sequence ID" value="KAK2862662.1"/>
    <property type="molecule type" value="Genomic_DNA"/>
</dbReference>
<keyword evidence="7" id="KW-1185">Reference proteome</keyword>
<reference evidence="6" key="1">
    <citation type="submission" date="2023-07" db="EMBL/GenBank/DDBJ databases">
        <title>Chromosome-level Genome Assembly of Striped Snakehead (Channa striata).</title>
        <authorList>
            <person name="Liu H."/>
        </authorList>
    </citation>
    <scope>NUCLEOTIDE SEQUENCE</scope>
    <source>
        <strain evidence="6">Gz</strain>
        <tissue evidence="6">Muscle</tissue>
    </source>
</reference>
<name>A0AA88NPN7_CHASR</name>
<keyword evidence="2 4" id="KW-0202">Cytokine</keyword>
<dbReference type="InterPro" id="IPR039809">
    <property type="entry name" value="Chemokine_b/g/d"/>
</dbReference>
<dbReference type="CDD" id="cd00272">
    <property type="entry name" value="Chemokine_CC"/>
    <property type="match status" value="1"/>
</dbReference>
<dbReference type="SUPFAM" id="SSF54117">
    <property type="entry name" value="Interleukin 8-like chemokines"/>
    <property type="match status" value="1"/>
</dbReference>
<comment type="similarity">
    <text evidence="1 4">Belongs to the intercrine beta (chemokine CC) family.</text>
</comment>
<feature type="domain" description="Chemokine interleukin-8-like" evidence="5">
    <location>
        <begin position="28"/>
        <end position="86"/>
    </location>
</feature>
<protein>
    <recommendedName>
        <fullName evidence="4">C-C motif chemokine</fullName>
    </recommendedName>
</protein>
<organism evidence="6 7">
    <name type="scientific">Channa striata</name>
    <name type="common">Snakehead murrel</name>
    <name type="synonym">Ophicephalus striatus</name>
    <dbReference type="NCBI Taxonomy" id="64152"/>
    <lineage>
        <taxon>Eukaryota</taxon>
        <taxon>Metazoa</taxon>
        <taxon>Chordata</taxon>
        <taxon>Craniata</taxon>
        <taxon>Vertebrata</taxon>
        <taxon>Euteleostomi</taxon>
        <taxon>Actinopterygii</taxon>
        <taxon>Neopterygii</taxon>
        <taxon>Teleostei</taxon>
        <taxon>Neoteleostei</taxon>
        <taxon>Acanthomorphata</taxon>
        <taxon>Anabantaria</taxon>
        <taxon>Anabantiformes</taxon>
        <taxon>Channoidei</taxon>
        <taxon>Channidae</taxon>
        <taxon>Channa</taxon>
    </lineage>
</organism>
<dbReference type="PANTHER" id="PTHR12015">
    <property type="entry name" value="SMALL INDUCIBLE CYTOKINE A"/>
    <property type="match status" value="1"/>
</dbReference>
<dbReference type="GO" id="GO:0005615">
    <property type="term" value="C:extracellular space"/>
    <property type="evidence" value="ECO:0007669"/>
    <property type="project" value="UniProtKB-KW"/>
</dbReference>
<keyword evidence="4" id="KW-0145">Chemotaxis</keyword>
<dbReference type="AlphaFoldDB" id="A0AA88NPN7"/>
<dbReference type="GO" id="GO:0006955">
    <property type="term" value="P:immune response"/>
    <property type="evidence" value="ECO:0007669"/>
    <property type="project" value="InterPro"/>
</dbReference>
<sequence>MKTTHMLLLCILGAALVSTVVCQWGAGPKDCCFDFYKGKLRKDLIMSYYETDNQCSKTGIVLVTVRSRRICVNAADPWVQSVKKMLDEKFM</sequence>
<evidence type="ECO:0000259" key="5">
    <source>
        <dbReference type="SMART" id="SM00199"/>
    </source>
</evidence>
<dbReference type="GO" id="GO:0008009">
    <property type="term" value="F:chemokine activity"/>
    <property type="evidence" value="ECO:0007669"/>
    <property type="project" value="InterPro"/>
</dbReference>
<dbReference type="Gene3D" id="2.40.50.40">
    <property type="match status" value="1"/>
</dbReference>
<dbReference type="Pfam" id="PF00048">
    <property type="entry name" value="IL8"/>
    <property type="match status" value="1"/>
</dbReference>
<gene>
    <name evidence="6" type="ORF">Q5P01_002195</name>
</gene>
<evidence type="ECO:0000313" key="7">
    <source>
        <dbReference type="Proteomes" id="UP001187415"/>
    </source>
</evidence>
<feature type="chain" id="PRO_5041516937" description="C-C motif chemokine" evidence="4">
    <location>
        <begin position="23"/>
        <end position="91"/>
    </location>
</feature>
<evidence type="ECO:0000256" key="2">
    <source>
        <dbReference type="ARBA" id="ARBA00022514"/>
    </source>
</evidence>
<evidence type="ECO:0000313" key="6">
    <source>
        <dbReference type="EMBL" id="KAK2862662.1"/>
    </source>
</evidence>
<keyword evidence="3" id="KW-1015">Disulfide bond</keyword>
<dbReference type="PANTHER" id="PTHR12015:SF108">
    <property type="entry name" value="C-C MOTIF CHEMOKINE 20"/>
    <property type="match status" value="1"/>
</dbReference>
<comment type="subcellular location">
    <subcellularLocation>
        <location evidence="4">Secreted</location>
    </subcellularLocation>
</comment>
<keyword evidence="4" id="KW-0732">Signal</keyword>
<feature type="signal peptide" evidence="4">
    <location>
        <begin position="1"/>
        <end position="22"/>
    </location>
</feature>
<dbReference type="InterPro" id="IPR001811">
    <property type="entry name" value="Chemokine_IL8-like_dom"/>
</dbReference>
<dbReference type="Proteomes" id="UP001187415">
    <property type="component" value="Unassembled WGS sequence"/>
</dbReference>
<evidence type="ECO:0000256" key="1">
    <source>
        <dbReference type="ARBA" id="ARBA00010868"/>
    </source>
</evidence>
<keyword evidence="4" id="KW-0964">Secreted</keyword>
<dbReference type="PROSITE" id="PS00472">
    <property type="entry name" value="SMALL_CYTOKINES_CC"/>
    <property type="match status" value="1"/>
</dbReference>
<proteinExistence type="inferred from homology"/>
<evidence type="ECO:0000256" key="4">
    <source>
        <dbReference type="RuleBase" id="RU361150"/>
    </source>
</evidence>
<dbReference type="InterPro" id="IPR036048">
    <property type="entry name" value="Interleukin_8-like_sf"/>
</dbReference>
<dbReference type="InterPro" id="IPR000827">
    <property type="entry name" value="Chemokine_CC_CS"/>
</dbReference>
<accession>A0AA88NPN7</accession>
<comment type="caution">
    <text evidence="6">The sequence shown here is derived from an EMBL/GenBank/DDBJ whole genome shotgun (WGS) entry which is preliminary data.</text>
</comment>
<dbReference type="SMART" id="SM00199">
    <property type="entry name" value="SCY"/>
    <property type="match status" value="1"/>
</dbReference>